<evidence type="ECO:0000313" key="1">
    <source>
        <dbReference type="EMBL" id="PSL26422.1"/>
    </source>
</evidence>
<name>A0A2P8FXI1_9BACT</name>
<evidence type="ECO:0000313" key="2">
    <source>
        <dbReference type="Proteomes" id="UP000240978"/>
    </source>
</evidence>
<dbReference type="EMBL" id="PYGK01000011">
    <property type="protein sequence ID" value="PSL26422.1"/>
    <property type="molecule type" value="Genomic_DNA"/>
</dbReference>
<sequence>MRLRCYHLSLTFVALITLTTTFGQRRDGKSNTLLEIRNLYQQINSYKNYKTITIDDAEEFLGHATDNGGSLTGYYKGDTLKKVVEWVGLSNRVIQSEYYFEQNKLFFVYSTESRYRFNDSTQSFDYSKLDKTFNGRYYFSNGKLIDAIISGVRHESTKQEDASEFLESSVGYLKMLKAKLN</sequence>
<dbReference type="RefSeq" id="WP_146154463.1">
    <property type="nucleotide sequence ID" value="NZ_PYGK01000011.1"/>
</dbReference>
<accession>A0A2P8FXI1</accession>
<comment type="caution">
    <text evidence="1">The sequence shown here is derived from an EMBL/GenBank/DDBJ whole genome shotgun (WGS) entry which is preliminary data.</text>
</comment>
<gene>
    <name evidence="1" type="ORF">CLV42_111134</name>
</gene>
<proteinExistence type="predicted"/>
<dbReference type="Proteomes" id="UP000240978">
    <property type="component" value="Unassembled WGS sequence"/>
</dbReference>
<protein>
    <submittedName>
        <fullName evidence="1">Uncharacterized protein</fullName>
    </submittedName>
</protein>
<reference evidence="1 2" key="1">
    <citation type="submission" date="2018-03" db="EMBL/GenBank/DDBJ databases">
        <title>Genomic Encyclopedia of Archaeal and Bacterial Type Strains, Phase II (KMG-II): from individual species to whole genera.</title>
        <authorList>
            <person name="Goeker M."/>
        </authorList>
    </citation>
    <scope>NUCLEOTIDE SEQUENCE [LARGE SCALE GENOMIC DNA]</scope>
    <source>
        <strain evidence="1 2">DSM 18107</strain>
    </source>
</reference>
<organism evidence="1 2">
    <name type="scientific">Chitinophaga ginsengisoli</name>
    <dbReference type="NCBI Taxonomy" id="363837"/>
    <lineage>
        <taxon>Bacteria</taxon>
        <taxon>Pseudomonadati</taxon>
        <taxon>Bacteroidota</taxon>
        <taxon>Chitinophagia</taxon>
        <taxon>Chitinophagales</taxon>
        <taxon>Chitinophagaceae</taxon>
        <taxon>Chitinophaga</taxon>
    </lineage>
</organism>
<keyword evidence="2" id="KW-1185">Reference proteome</keyword>
<dbReference type="AlphaFoldDB" id="A0A2P8FXI1"/>
<dbReference type="OrthoDB" id="663643at2"/>